<dbReference type="GO" id="GO:0016037">
    <property type="term" value="P:light absorption"/>
    <property type="evidence" value="ECO:0007669"/>
    <property type="project" value="UniProtKB-UniRule"/>
</dbReference>
<dbReference type="SUPFAM" id="SSF81930">
    <property type="entry name" value="Orange carotenoid protein, N-terminal domain"/>
    <property type="match status" value="1"/>
</dbReference>
<dbReference type="Pfam" id="PF02136">
    <property type="entry name" value="NTF2"/>
    <property type="match status" value="1"/>
</dbReference>
<protein>
    <submittedName>
        <fullName evidence="3">Orange carotenoid-binding protein</fullName>
    </submittedName>
</protein>
<dbReference type="Gene3D" id="1.10.2090.10">
    <property type="entry name" value="Orange carotenoid-binding protein, N-terminal domain"/>
    <property type="match status" value="1"/>
</dbReference>
<dbReference type="SUPFAM" id="SSF54427">
    <property type="entry name" value="NTF2-like"/>
    <property type="match status" value="1"/>
</dbReference>
<keyword evidence="1" id="KW-0605">Phycobilisome</keyword>
<evidence type="ECO:0000313" key="3">
    <source>
        <dbReference type="EMBL" id="XCM37586.1"/>
    </source>
</evidence>
<dbReference type="GO" id="GO:0030089">
    <property type="term" value="C:phycobilisome"/>
    <property type="evidence" value="ECO:0007669"/>
    <property type="project" value="UniProtKB-UniRule"/>
</dbReference>
<reference evidence="3" key="1">
    <citation type="submission" date="2024-07" db="EMBL/GenBank/DDBJ databases">
        <authorList>
            <person name="Kim Y.J."/>
            <person name="Jeong J.Y."/>
        </authorList>
    </citation>
    <scope>NUCLEOTIDE SEQUENCE</scope>
    <source>
        <strain evidence="3">GIHE-MW2</strain>
    </source>
</reference>
<dbReference type="InterPro" id="IPR015233">
    <property type="entry name" value="Orange_carotenoid-bd_N"/>
</dbReference>
<dbReference type="InterPro" id="IPR036917">
    <property type="entry name" value="Orange_carotenoid-bd_N_sf"/>
</dbReference>
<name>A0AAU8JED3_9CYAN</name>
<dbReference type="EMBL" id="CP159837">
    <property type="protein sequence ID" value="XCM37586.1"/>
    <property type="molecule type" value="Genomic_DNA"/>
</dbReference>
<dbReference type="GO" id="GO:0031404">
    <property type="term" value="F:chloride ion binding"/>
    <property type="evidence" value="ECO:0007669"/>
    <property type="project" value="InterPro"/>
</dbReference>
<sequence length="320" mass="35627">MPYTVDTARNIFSNTLAADVVPATTARFNQLSAEDQLALIWFAYLEMGKTITIAAPGAASMQFAESTLAQIKEMSFREQSQAMCDLANRTDTPINRMYAIWTPNIKLGFWYRLAEWMDEGLVAPIPSGYQLSANASAVLATICSMEPGQQITVLRNAVVDMGYDPNKIQGYQRVSEPVVVPTETSERQKVTIEGVDNPTVIQYMTNLNANDFDALIKLFAEDGAIQPPFQRPIVGKEAVLRFFREECQNLKLVPERGVVEPANDEFLQIKVTGTCQTPWFGGNVGMNIAWRFLLNPDGKIFFVAVDLLASAKELLNLVRR</sequence>
<dbReference type="AlphaFoldDB" id="A0AAU8JED3"/>
<proteinExistence type="inferred from homology"/>
<accession>A0AAU8JED3</accession>
<keyword evidence="1" id="KW-0157">Chromophore</keyword>
<dbReference type="InterPro" id="IPR032710">
    <property type="entry name" value="NTF2-like_dom_sf"/>
</dbReference>
<dbReference type="RefSeq" id="WP_054465085.1">
    <property type="nucleotide sequence ID" value="NZ_CP159837.1"/>
</dbReference>
<keyword evidence="1" id="KW-0042">Antenna complex</keyword>
<dbReference type="PROSITE" id="PS51773">
    <property type="entry name" value="OCP_N"/>
    <property type="match status" value="1"/>
</dbReference>
<gene>
    <name evidence="3" type="ORF">ABWT76_000355</name>
</gene>
<comment type="similarity">
    <text evidence="1">Belongs to the orange carotenoid-binding protein family.</text>
</comment>
<dbReference type="Gene3D" id="3.10.450.50">
    <property type="match status" value="1"/>
</dbReference>
<dbReference type="InterPro" id="IPR002075">
    <property type="entry name" value="NTF2_dom"/>
</dbReference>
<organism evidence="3">
    <name type="scientific">Planktothricoides raciborskii GIHE-MW2</name>
    <dbReference type="NCBI Taxonomy" id="2792601"/>
    <lineage>
        <taxon>Bacteria</taxon>
        <taxon>Bacillati</taxon>
        <taxon>Cyanobacteriota</taxon>
        <taxon>Cyanophyceae</taxon>
        <taxon>Oscillatoriophycideae</taxon>
        <taxon>Oscillatoriales</taxon>
        <taxon>Oscillatoriaceae</taxon>
        <taxon>Planktothricoides</taxon>
    </lineage>
</organism>
<evidence type="ECO:0000259" key="2">
    <source>
        <dbReference type="PROSITE" id="PS51773"/>
    </source>
</evidence>
<evidence type="ECO:0000256" key="1">
    <source>
        <dbReference type="PROSITE-ProRule" id="PRU01109"/>
    </source>
</evidence>
<keyword evidence="1" id="KW-0793">Thylakoid</keyword>
<keyword evidence="1" id="KW-0472">Membrane</keyword>
<feature type="domain" description="OCP N-terminal" evidence="2">
    <location>
        <begin position="18"/>
        <end position="169"/>
    </location>
</feature>
<dbReference type="Pfam" id="PF09150">
    <property type="entry name" value="Carot_N"/>
    <property type="match status" value="1"/>
</dbReference>